<accession>A0ABD2YIZ2</accession>
<dbReference type="Gene3D" id="2.60.120.1450">
    <property type="match status" value="1"/>
</dbReference>
<dbReference type="Proteomes" id="UP001630127">
    <property type="component" value="Unassembled WGS sequence"/>
</dbReference>
<reference evidence="4 5" key="1">
    <citation type="submission" date="2024-11" db="EMBL/GenBank/DDBJ databases">
        <title>A near-complete genome assembly of Cinchona calisaya.</title>
        <authorList>
            <person name="Lian D.C."/>
            <person name="Zhao X.W."/>
            <person name="Wei L."/>
        </authorList>
    </citation>
    <scope>NUCLEOTIDE SEQUENCE [LARGE SCALE GENOMIC DNA]</scope>
    <source>
        <tissue evidence="4">Nenye</tissue>
    </source>
</reference>
<evidence type="ECO:0000313" key="4">
    <source>
        <dbReference type="EMBL" id="KAL3505959.1"/>
    </source>
</evidence>
<evidence type="ECO:0000313" key="5">
    <source>
        <dbReference type="Proteomes" id="UP001630127"/>
    </source>
</evidence>
<dbReference type="Gene3D" id="1.10.10.840">
    <property type="match status" value="1"/>
</dbReference>
<feature type="region of interest" description="Disordered" evidence="2">
    <location>
        <begin position="75"/>
        <end position="95"/>
    </location>
</feature>
<dbReference type="PANTHER" id="PTHR31189:SF41">
    <property type="entry name" value="VICILIN C72"/>
    <property type="match status" value="1"/>
</dbReference>
<dbReference type="AlphaFoldDB" id="A0ABD2YIZ2"/>
<evidence type="ECO:0000259" key="3">
    <source>
        <dbReference type="SMART" id="SM00835"/>
    </source>
</evidence>
<protein>
    <recommendedName>
        <fullName evidence="3">Cupin type-1 domain-containing protein</fullName>
    </recommendedName>
</protein>
<comment type="caution">
    <text evidence="4">The sequence shown here is derived from an EMBL/GenBank/DDBJ whole genome shotgun (WGS) entry which is preliminary data.</text>
</comment>
<dbReference type="CDD" id="cd02245">
    <property type="entry name" value="cupin_7S_vicilin-like_C"/>
    <property type="match status" value="1"/>
</dbReference>
<gene>
    <name evidence="4" type="ORF">ACH5RR_031341</name>
</gene>
<dbReference type="InterPro" id="IPR014710">
    <property type="entry name" value="RmlC-like_jellyroll"/>
</dbReference>
<sequence length="234" mass="26695">MCINLYLAFNSFMNPDFGNKLKTPRDKLERLLGQQRKGFMAFGNKLKTSRDKLERLFGQQRKRFIVRARPKQIRALSQHSEGSSRRRGQSRGPFNLLSQRPSFCNNYGKFFQASPEDYDQLKDLNVSVAVMNINQGAMVTPYYNSKSTILVLVAEGSGNFELACPHLASQSQQHRGQDNIWNQVESEAKELSFNVPSRELDEVGSSGSGSKKNKEGNEAFLCLQFWTLWALCRR</sequence>
<organism evidence="4 5">
    <name type="scientific">Cinchona calisaya</name>
    <dbReference type="NCBI Taxonomy" id="153742"/>
    <lineage>
        <taxon>Eukaryota</taxon>
        <taxon>Viridiplantae</taxon>
        <taxon>Streptophyta</taxon>
        <taxon>Embryophyta</taxon>
        <taxon>Tracheophyta</taxon>
        <taxon>Spermatophyta</taxon>
        <taxon>Magnoliopsida</taxon>
        <taxon>eudicotyledons</taxon>
        <taxon>Gunneridae</taxon>
        <taxon>Pentapetalae</taxon>
        <taxon>asterids</taxon>
        <taxon>lamiids</taxon>
        <taxon>Gentianales</taxon>
        <taxon>Rubiaceae</taxon>
        <taxon>Cinchonoideae</taxon>
        <taxon>Cinchoneae</taxon>
        <taxon>Cinchona</taxon>
    </lineage>
</organism>
<evidence type="ECO:0000256" key="2">
    <source>
        <dbReference type="SAM" id="MobiDB-lite"/>
    </source>
</evidence>
<dbReference type="InterPro" id="IPR006045">
    <property type="entry name" value="Cupin_1"/>
</dbReference>
<keyword evidence="5" id="KW-1185">Reference proteome</keyword>
<dbReference type="SUPFAM" id="SSF51182">
    <property type="entry name" value="RmlC-like cupins"/>
    <property type="match status" value="1"/>
</dbReference>
<comment type="similarity">
    <text evidence="1">Belongs to the 7S seed storage protein family.</text>
</comment>
<dbReference type="PANTHER" id="PTHR31189">
    <property type="entry name" value="OS03G0336100 PROTEIN-RELATED"/>
    <property type="match status" value="1"/>
</dbReference>
<feature type="domain" description="Cupin type-1" evidence="3">
    <location>
        <begin position="94"/>
        <end position="201"/>
    </location>
</feature>
<evidence type="ECO:0000256" key="1">
    <source>
        <dbReference type="ARBA" id="ARBA00023597"/>
    </source>
</evidence>
<dbReference type="Pfam" id="PF00190">
    <property type="entry name" value="Cupin_1"/>
    <property type="match status" value="1"/>
</dbReference>
<dbReference type="SMART" id="SM00835">
    <property type="entry name" value="Cupin_1"/>
    <property type="match status" value="1"/>
</dbReference>
<dbReference type="EMBL" id="JBJUIK010000013">
    <property type="protein sequence ID" value="KAL3505959.1"/>
    <property type="molecule type" value="Genomic_DNA"/>
</dbReference>
<dbReference type="InterPro" id="IPR011051">
    <property type="entry name" value="RmlC_Cupin_sf"/>
</dbReference>
<proteinExistence type="inferred from homology"/>
<name>A0ABD2YIZ2_9GENT</name>
<dbReference type="InterPro" id="IPR050253">
    <property type="entry name" value="Seed_Storage-Functional"/>
</dbReference>
<dbReference type="Gene3D" id="2.60.120.10">
    <property type="entry name" value="Jelly Rolls"/>
    <property type="match status" value="1"/>
</dbReference>